<dbReference type="Pfam" id="PF00158">
    <property type="entry name" value="Sigma54_activat"/>
    <property type="match status" value="1"/>
</dbReference>
<dbReference type="NCBIfam" id="TIGR04381">
    <property type="entry name" value="HTH_TypR"/>
    <property type="match status" value="1"/>
</dbReference>
<dbReference type="PROSITE" id="PS50045">
    <property type="entry name" value="SIGMA54_INTERACT_4"/>
    <property type="match status" value="1"/>
</dbReference>
<dbReference type="FunFam" id="3.40.50.300:FF:000006">
    <property type="entry name" value="DNA-binding transcriptional regulator NtrC"/>
    <property type="match status" value="1"/>
</dbReference>
<dbReference type="Gene3D" id="3.40.50.300">
    <property type="entry name" value="P-loop containing nucleotide triphosphate hydrolases"/>
    <property type="match status" value="1"/>
</dbReference>
<comment type="caution">
    <text evidence="9">The sequence shown here is derived from an EMBL/GenBank/DDBJ whole genome shotgun (WGS) entry which is preliminary data.</text>
</comment>
<gene>
    <name evidence="9" type="ORF">B0H94_11223</name>
</gene>
<protein>
    <recommendedName>
        <fullName evidence="6">HTH-type transcriptional regulatory protein TyrR</fullName>
    </recommendedName>
</protein>
<dbReference type="InterPro" id="IPR030828">
    <property type="entry name" value="HTH_TyrR"/>
</dbReference>
<name>A0A2P8H9S9_9BACI</name>
<keyword evidence="2" id="KW-0058">Aromatic hydrocarbons catabolism</keyword>
<dbReference type="InterPro" id="IPR013767">
    <property type="entry name" value="PAS_fold"/>
</dbReference>
<dbReference type="Gene3D" id="1.10.10.60">
    <property type="entry name" value="Homeodomain-like"/>
    <property type="match status" value="1"/>
</dbReference>
<evidence type="ECO:0000313" key="10">
    <source>
        <dbReference type="Proteomes" id="UP000242310"/>
    </source>
</evidence>
<feature type="domain" description="Sigma-54 factor interaction" evidence="7">
    <location>
        <begin position="150"/>
        <end position="379"/>
    </location>
</feature>
<feature type="domain" description="PAS" evidence="8">
    <location>
        <begin position="6"/>
        <end position="56"/>
    </location>
</feature>
<dbReference type="SUPFAM" id="SSF52540">
    <property type="entry name" value="P-loop containing nucleoside triphosphate hydrolases"/>
    <property type="match status" value="1"/>
</dbReference>
<evidence type="ECO:0000256" key="3">
    <source>
        <dbReference type="ARBA" id="ARBA00022840"/>
    </source>
</evidence>
<dbReference type="OrthoDB" id="9771372at2"/>
<dbReference type="Gene3D" id="3.30.450.20">
    <property type="entry name" value="PAS domain"/>
    <property type="match status" value="1"/>
</dbReference>
<dbReference type="Proteomes" id="UP000242310">
    <property type="component" value="Unassembled WGS sequence"/>
</dbReference>
<sequence>MNDLFDTSAFQAILNVIDDGLFFSTNDGEVLWLNQASEKILNADKAEIIGMNVYDLEEQGLLNPSVSRRVIESQSTVSTVQSSSGGNNYLVTGYFLEVEEKELIVVQSRDITKALETSEELEETQHLLRRYSQEIRSMQFAASSEQDDALVGQGPVFQRLLHLMRQAASVNTTVLVTGETGVGKNVIAERVHNMSERKEEPFIHINCSAIPESLIESELFGYVKGAFTGAHTGGKNGLVQMADRGTLFLDEISELPLHLQPKLLQLLQSKTFLPVGATALEKVDTRIIAATNKDLYQMVTEGKFREDLYYRLNILSLDLPPLRERKEDLLLLLQKKISYFNHIHRQNRSFSQKALEILQDYRWPGNIRELENVVERLVITARDDEITSDDLPETIRYAIHAGSSLTIDQNLTLPEAVEDVEKQLVKQAYQNHQTTRKAAAALGVSQSAFMRRLQKYGVTADREKF</sequence>
<dbReference type="InterPro" id="IPR058031">
    <property type="entry name" value="AAA_lid_NorR"/>
</dbReference>
<evidence type="ECO:0000256" key="1">
    <source>
        <dbReference type="ARBA" id="ARBA00022741"/>
    </source>
</evidence>
<dbReference type="InterPro" id="IPR002078">
    <property type="entry name" value="Sigma_54_int"/>
</dbReference>
<dbReference type="RefSeq" id="WP_106589478.1">
    <property type="nucleotide sequence ID" value="NZ_PYAV01000012.1"/>
</dbReference>
<keyword evidence="10" id="KW-1185">Reference proteome</keyword>
<evidence type="ECO:0000313" key="9">
    <source>
        <dbReference type="EMBL" id="PSL42940.1"/>
    </source>
</evidence>
<keyword evidence="1" id="KW-0547">Nucleotide-binding</keyword>
<dbReference type="Pfam" id="PF00989">
    <property type="entry name" value="PAS"/>
    <property type="match status" value="1"/>
</dbReference>
<dbReference type="CDD" id="cd00009">
    <property type="entry name" value="AAA"/>
    <property type="match status" value="1"/>
</dbReference>
<dbReference type="Gene3D" id="1.10.8.60">
    <property type="match status" value="1"/>
</dbReference>
<dbReference type="InterPro" id="IPR025662">
    <property type="entry name" value="Sigma_54_int_dom_ATP-bd_1"/>
</dbReference>
<dbReference type="PANTHER" id="PTHR32071">
    <property type="entry name" value="TRANSCRIPTIONAL REGULATORY PROTEIN"/>
    <property type="match status" value="1"/>
</dbReference>
<dbReference type="PROSITE" id="PS00688">
    <property type="entry name" value="SIGMA54_INTERACT_3"/>
    <property type="match status" value="1"/>
</dbReference>
<dbReference type="EMBL" id="PYAV01000012">
    <property type="protein sequence ID" value="PSL42940.1"/>
    <property type="molecule type" value="Genomic_DNA"/>
</dbReference>
<evidence type="ECO:0000259" key="7">
    <source>
        <dbReference type="PROSITE" id="PS50045"/>
    </source>
</evidence>
<dbReference type="CDD" id="cd00130">
    <property type="entry name" value="PAS"/>
    <property type="match status" value="1"/>
</dbReference>
<dbReference type="GO" id="GO:0005524">
    <property type="term" value="F:ATP binding"/>
    <property type="evidence" value="ECO:0007669"/>
    <property type="project" value="UniProtKB-KW"/>
</dbReference>
<evidence type="ECO:0000256" key="4">
    <source>
        <dbReference type="ARBA" id="ARBA00023015"/>
    </source>
</evidence>
<dbReference type="InterPro" id="IPR003593">
    <property type="entry name" value="AAA+_ATPase"/>
</dbReference>
<evidence type="ECO:0000256" key="5">
    <source>
        <dbReference type="ARBA" id="ARBA00023163"/>
    </source>
</evidence>
<dbReference type="Pfam" id="PF25601">
    <property type="entry name" value="AAA_lid_14"/>
    <property type="match status" value="1"/>
</dbReference>
<dbReference type="SUPFAM" id="SSF46689">
    <property type="entry name" value="Homeodomain-like"/>
    <property type="match status" value="1"/>
</dbReference>
<dbReference type="SUPFAM" id="SSF55785">
    <property type="entry name" value="PYP-like sensor domain (PAS domain)"/>
    <property type="match status" value="1"/>
</dbReference>
<dbReference type="GO" id="GO:0003677">
    <property type="term" value="F:DNA binding"/>
    <property type="evidence" value="ECO:0007669"/>
    <property type="project" value="UniProtKB-KW"/>
</dbReference>
<dbReference type="InterPro" id="IPR000014">
    <property type="entry name" value="PAS"/>
</dbReference>
<dbReference type="PROSITE" id="PS00675">
    <property type="entry name" value="SIGMA54_INTERACT_1"/>
    <property type="match status" value="1"/>
</dbReference>
<dbReference type="SMART" id="SM00382">
    <property type="entry name" value="AAA"/>
    <property type="match status" value="1"/>
</dbReference>
<dbReference type="PROSITE" id="PS50112">
    <property type="entry name" value="PAS"/>
    <property type="match status" value="1"/>
</dbReference>
<accession>A0A2P8H9S9</accession>
<evidence type="ECO:0000256" key="6">
    <source>
        <dbReference type="ARBA" id="ARBA00029500"/>
    </source>
</evidence>
<evidence type="ECO:0000259" key="8">
    <source>
        <dbReference type="PROSITE" id="PS50112"/>
    </source>
</evidence>
<dbReference type="Pfam" id="PF18024">
    <property type="entry name" value="HTH_50"/>
    <property type="match status" value="1"/>
</dbReference>
<dbReference type="InterPro" id="IPR025944">
    <property type="entry name" value="Sigma_54_int_dom_CS"/>
</dbReference>
<organism evidence="9 10">
    <name type="scientific">Salsuginibacillus halophilus</name>
    <dbReference type="NCBI Taxonomy" id="517424"/>
    <lineage>
        <taxon>Bacteria</taxon>
        <taxon>Bacillati</taxon>
        <taxon>Bacillota</taxon>
        <taxon>Bacilli</taxon>
        <taxon>Bacillales</taxon>
        <taxon>Bacillaceae</taxon>
        <taxon>Salsuginibacillus</taxon>
    </lineage>
</organism>
<dbReference type="InterPro" id="IPR035965">
    <property type="entry name" value="PAS-like_dom_sf"/>
</dbReference>
<proteinExistence type="predicted"/>
<keyword evidence="3" id="KW-0067">ATP-binding</keyword>
<keyword evidence="4" id="KW-0805">Transcription regulation</keyword>
<reference evidence="9 10" key="1">
    <citation type="submission" date="2018-03" db="EMBL/GenBank/DDBJ databases">
        <title>Genomic Encyclopedia of Type Strains, Phase III (KMG-III): the genomes of soil and plant-associated and newly described type strains.</title>
        <authorList>
            <person name="Whitman W."/>
        </authorList>
    </citation>
    <scope>NUCLEOTIDE SEQUENCE [LARGE SCALE GENOMIC DNA]</scope>
    <source>
        <strain evidence="9 10">CGMCC 1.07653</strain>
    </source>
</reference>
<evidence type="ECO:0000256" key="2">
    <source>
        <dbReference type="ARBA" id="ARBA00022797"/>
    </source>
</evidence>
<dbReference type="GO" id="GO:0006355">
    <property type="term" value="P:regulation of DNA-templated transcription"/>
    <property type="evidence" value="ECO:0007669"/>
    <property type="project" value="InterPro"/>
</dbReference>
<dbReference type="InterPro" id="IPR027417">
    <property type="entry name" value="P-loop_NTPase"/>
</dbReference>
<dbReference type="SMART" id="SM00091">
    <property type="entry name" value="PAS"/>
    <property type="match status" value="1"/>
</dbReference>
<dbReference type="AlphaFoldDB" id="A0A2P8H9S9"/>
<dbReference type="InterPro" id="IPR009057">
    <property type="entry name" value="Homeodomain-like_sf"/>
</dbReference>
<keyword evidence="5" id="KW-0804">Transcription</keyword>